<keyword evidence="3" id="KW-1185">Reference proteome</keyword>
<evidence type="ECO:0000256" key="1">
    <source>
        <dbReference type="SAM" id="MobiDB-lite"/>
    </source>
</evidence>
<feature type="region of interest" description="Disordered" evidence="1">
    <location>
        <begin position="19"/>
        <end position="38"/>
    </location>
</feature>
<name>A0AAV2PD15_9HYME</name>
<dbReference type="AlphaFoldDB" id="A0AAV2PD15"/>
<sequence>MFDANRVTALNCLNCARLSEPPTPPSPTSPEINQPSSYYCQPSQEEFRELFHLVASRTRWIGFGDARL</sequence>
<dbReference type="EMBL" id="OZ034832">
    <property type="protein sequence ID" value="CAL1689455.1"/>
    <property type="molecule type" value="Genomic_DNA"/>
</dbReference>
<proteinExistence type="predicted"/>
<accession>A0AAV2PD15</accession>
<reference evidence="2" key="1">
    <citation type="submission" date="2024-04" db="EMBL/GenBank/DDBJ databases">
        <authorList>
            <consortium name="Molecular Ecology Group"/>
        </authorList>
    </citation>
    <scope>NUCLEOTIDE SEQUENCE</scope>
</reference>
<protein>
    <submittedName>
        <fullName evidence="2">Uncharacterized protein</fullName>
    </submittedName>
</protein>
<evidence type="ECO:0000313" key="2">
    <source>
        <dbReference type="EMBL" id="CAL1689455.1"/>
    </source>
</evidence>
<gene>
    <name evidence="2" type="ORF">LPLAT_LOCUS14379</name>
</gene>
<dbReference type="Proteomes" id="UP001497644">
    <property type="component" value="Chromosome 9"/>
</dbReference>
<evidence type="ECO:0000313" key="3">
    <source>
        <dbReference type="Proteomes" id="UP001497644"/>
    </source>
</evidence>
<organism evidence="2 3">
    <name type="scientific">Lasius platythorax</name>
    <dbReference type="NCBI Taxonomy" id="488582"/>
    <lineage>
        <taxon>Eukaryota</taxon>
        <taxon>Metazoa</taxon>
        <taxon>Ecdysozoa</taxon>
        <taxon>Arthropoda</taxon>
        <taxon>Hexapoda</taxon>
        <taxon>Insecta</taxon>
        <taxon>Pterygota</taxon>
        <taxon>Neoptera</taxon>
        <taxon>Endopterygota</taxon>
        <taxon>Hymenoptera</taxon>
        <taxon>Apocrita</taxon>
        <taxon>Aculeata</taxon>
        <taxon>Formicoidea</taxon>
        <taxon>Formicidae</taxon>
        <taxon>Formicinae</taxon>
        <taxon>Lasius</taxon>
        <taxon>Lasius</taxon>
    </lineage>
</organism>